<comment type="caution">
    <text evidence="3">The sequence shown here is derived from an EMBL/GenBank/DDBJ whole genome shotgun (WGS) entry which is preliminary data.</text>
</comment>
<dbReference type="InterPro" id="IPR001041">
    <property type="entry name" value="2Fe-2S_ferredoxin-type"/>
</dbReference>
<evidence type="ECO:0000259" key="2">
    <source>
        <dbReference type="PROSITE" id="PS51085"/>
    </source>
</evidence>
<reference evidence="3 4" key="1">
    <citation type="submission" date="2019-12" db="EMBL/GenBank/DDBJ databases">
        <title>Draft genome sequences Bradyrhizobium cajani AMBPC1010, Bradyrhizobium pachyrhizi AMBPC1040 and Bradyrhizobium yuanmingense ALSPC3051, three plant growth promoting strains isolated from nodules of Cajanus cajan L. in Dominican Republic.</title>
        <authorList>
            <person name="Flores-Felix J.D."/>
            <person name="Araujo J."/>
            <person name="Diaz-Alcantara C."/>
            <person name="Gonzalez-Andres F."/>
            <person name="Velazquez E."/>
        </authorList>
    </citation>
    <scope>NUCLEOTIDE SEQUENCE [LARGE SCALE GENOMIC DNA]</scope>
    <source>
        <strain evidence="3 4">1040</strain>
    </source>
</reference>
<sequence length="97" mass="10216">MLNGHYLTGSRGSEIELSVNGSSVVCHRGDTLLAALLASGLRSFRRSIVSNEPRAPCCNTGVCFDCMVTVNGTSYIRACMIDAEPGMAVETGDKTDG</sequence>
<accession>A0A844SWG9</accession>
<keyword evidence="1" id="KW-0560">Oxidoreductase</keyword>
<proteinExistence type="predicted"/>
<dbReference type="Gene3D" id="3.10.20.440">
    <property type="entry name" value="2Fe-2S iron-sulphur cluster binding domain, sarcosine oxidase, alpha subunit, N-terminal domain"/>
    <property type="match status" value="1"/>
</dbReference>
<dbReference type="PROSITE" id="PS51085">
    <property type="entry name" value="2FE2S_FER_2"/>
    <property type="match status" value="1"/>
</dbReference>
<keyword evidence="4" id="KW-1185">Reference proteome</keyword>
<evidence type="ECO:0000313" key="3">
    <source>
        <dbReference type="EMBL" id="MVT71318.1"/>
    </source>
</evidence>
<gene>
    <name evidence="3" type="ORF">GPL21_40695</name>
</gene>
<dbReference type="Proteomes" id="UP000436468">
    <property type="component" value="Unassembled WGS sequence"/>
</dbReference>
<dbReference type="Pfam" id="PF13510">
    <property type="entry name" value="Fer2_4"/>
    <property type="match status" value="1"/>
</dbReference>
<dbReference type="GO" id="GO:0051536">
    <property type="term" value="F:iron-sulfur cluster binding"/>
    <property type="evidence" value="ECO:0007669"/>
    <property type="project" value="InterPro"/>
</dbReference>
<evidence type="ECO:0000313" key="4">
    <source>
        <dbReference type="Proteomes" id="UP000436468"/>
    </source>
</evidence>
<dbReference type="RefSeq" id="WP_094194421.1">
    <property type="nucleotide sequence ID" value="NZ_WQNF01000071.1"/>
</dbReference>
<organism evidence="3 4">
    <name type="scientific">Bradyrhizobium pachyrhizi</name>
    <dbReference type="NCBI Taxonomy" id="280333"/>
    <lineage>
        <taxon>Bacteria</taxon>
        <taxon>Pseudomonadati</taxon>
        <taxon>Pseudomonadota</taxon>
        <taxon>Alphaproteobacteria</taxon>
        <taxon>Hyphomicrobiales</taxon>
        <taxon>Nitrobacteraceae</taxon>
        <taxon>Bradyrhizobium</taxon>
    </lineage>
</organism>
<dbReference type="InterPro" id="IPR036010">
    <property type="entry name" value="2Fe-2S_ferredoxin-like_sf"/>
</dbReference>
<name>A0A844SWG9_9BRAD</name>
<evidence type="ECO:0000256" key="1">
    <source>
        <dbReference type="ARBA" id="ARBA00023002"/>
    </source>
</evidence>
<dbReference type="GO" id="GO:0016491">
    <property type="term" value="F:oxidoreductase activity"/>
    <property type="evidence" value="ECO:0007669"/>
    <property type="project" value="UniProtKB-KW"/>
</dbReference>
<protein>
    <submittedName>
        <fullName evidence="3">(2Fe-2S)-binding protein</fullName>
    </submittedName>
</protein>
<feature type="domain" description="2Fe-2S ferredoxin-type" evidence="2">
    <location>
        <begin position="13"/>
        <end position="95"/>
    </location>
</feature>
<dbReference type="InterPro" id="IPR042204">
    <property type="entry name" value="2Fe-2S-bd_N"/>
</dbReference>
<dbReference type="SUPFAM" id="SSF54292">
    <property type="entry name" value="2Fe-2S ferredoxin-like"/>
    <property type="match status" value="1"/>
</dbReference>
<dbReference type="AlphaFoldDB" id="A0A844SWG9"/>
<dbReference type="EMBL" id="WQNF01000071">
    <property type="protein sequence ID" value="MVT71318.1"/>
    <property type="molecule type" value="Genomic_DNA"/>
</dbReference>